<keyword evidence="2" id="KW-1185">Reference proteome</keyword>
<evidence type="ECO:0000313" key="2">
    <source>
        <dbReference type="Proteomes" id="UP001459714"/>
    </source>
</evidence>
<dbReference type="Proteomes" id="UP001459714">
    <property type="component" value="Unassembled WGS sequence"/>
</dbReference>
<evidence type="ECO:0000313" key="1">
    <source>
        <dbReference type="EMBL" id="MEL3956115.1"/>
    </source>
</evidence>
<dbReference type="InterPro" id="IPR010106">
    <property type="entry name" value="RpnA"/>
</dbReference>
<dbReference type="RefSeq" id="WP_342019631.1">
    <property type="nucleotide sequence ID" value="NZ_JBBYAK010000001.1"/>
</dbReference>
<gene>
    <name evidence="1" type="ORF">NST17_02600</name>
</gene>
<dbReference type="PANTHER" id="PTHR35586:SF1">
    <property type="entry name" value="SLL1691 PROTEIN"/>
    <property type="match status" value="1"/>
</dbReference>
<name>A0ABU9JWD1_9BACI</name>
<reference evidence="1 2" key="1">
    <citation type="submission" date="2024-03" db="EMBL/GenBank/DDBJ databases">
        <title>Bacilli Hybrid Assemblies.</title>
        <authorList>
            <person name="Kovac J."/>
        </authorList>
    </citation>
    <scope>NUCLEOTIDE SEQUENCE [LARGE SCALE GENOMIC DNA]</scope>
    <source>
        <strain evidence="1 2">FSL M8-0022</strain>
    </source>
</reference>
<dbReference type="PANTHER" id="PTHR35586">
    <property type="entry name" value="SLL1691 PROTEIN"/>
    <property type="match status" value="1"/>
</dbReference>
<dbReference type="EMBL" id="JBBYAK010000001">
    <property type="protein sequence ID" value="MEL3956115.1"/>
    <property type="molecule type" value="Genomic_DNA"/>
</dbReference>
<proteinExistence type="predicted"/>
<dbReference type="NCBIfam" id="TIGR01784">
    <property type="entry name" value="T_den_put_tspse"/>
    <property type="match status" value="1"/>
</dbReference>
<accession>A0ABU9JWD1</accession>
<organism evidence="1 2">
    <name type="scientific">Caldifermentibacillus hisashii</name>
    <dbReference type="NCBI Taxonomy" id="996558"/>
    <lineage>
        <taxon>Bacteria</taxon>
        <taxon>Bacillati</taxon>
        <taxon>Bacillota</taxon>
        <taxon>Bacilli</taxon>
        <taxon>Bacillales</taxon>
        <taxon>Bacillaceae</taxon>
        <taxon>Caldifermentibacillus</taxon>
    </lineage>
</organism>
<sequence length="303" mass="36034">MPVLSYVYEDAGTSRYTDHDQLFKELLHTFFAEFLELFFPEVHKYIDFSAIRPLSEEVFTDLLGGESRRADIVIEAKLKGEETILIIHVEPQSYYQTNFHERMYLYFSLLYNKYRKPILPIAVFTYDKNYNEKNEFTMSFPFFHVLSFQFLTLTLRKLRWRDFIHSNNPVAAALLCKMGFTEEERVEVKKEFLRMLVRMQLDPAHQRLIYGFFERYLKLTDEEEKVLMQEVNKLDPELASKIMELPISYEEKGKEIGKEIGRDEEKRKIAQKMIKEGFPLNTIAKITELPVEEIKLIMENGND</sequence>
<protein>
    <submittedName>
        <fullName evidence="1">Rpn family recombination-promoting nuclease/putative transposase</fullName>
    </submittedName>
</protein>
<comment type="caution">
    <text evidence="1">The sequence shown here is derived from an EMBL/GenBank/DDBJ whole genome shotgun (WGS) entry which is preliminary data.</text>
</comment>